<sequence>MTEFEAQLVEKSGAPAVRWKSHAAAWMGVSRPTLDAYLAHASVGNLEQIPKAVLEMLGLLPEQTASQPKPPSVEEMVLSFAVGLVALQDEIDTHGYPRAPYPTHLQRGLDVASILKCLDGSEYPVTLADLLGVAGKPLYEWCQKLDGPVSDEFYAARLLENFEITRDCLALAERGQQDSEHVFYQAVMDCCEELGSAGQELYEAWRRTVVEVPVASGYTQLLGRHPIFMRQIGVAQRLIDTFYVRMPPVHAEAGKVLLCPSTGTRLRRVGGKLITELRDDSAQRALDMQGPKAIDYTPDVLELRRPARLFWSLPGWHEIKLMESAQQLGWEVDLWPKLDTVDLVIRKKGNAKRFAVDVKDHISAQGLARSFKRFRDYKTHVRFVVIPDYLKVLNPDYIKVFTRARASLGKEKVDLLTVSELLKLLKKAEK</sequence>
<proteinExistence type="predicted"/>
<dbReference type="InterPro" id="IPR040828">
    <property type="entry name" value="pPIWI_RE_REase"/>
</dbReference>
<evidence type="ECO:0000259" key="1">
    <source>
        <dbReference type="Pfam" id="PF18154"/>
    </source>
</evidence>
<gene>
    <name evidence="3" type="ORF">RS694_01685</name>
</gene>
<protein>
    <recommendedName>
        <fullName evidence="5">REase associating with pPIWI RE domain-containing protein</fullName>
    </recommendedName>
</protein>
<organism evidence="3 4">
    <name type="scientific">Rhodoferax saidenbachensis</name>
    <dbReference type="NCBI Taxonomy" id="1484693"/>
    <lineage>
        <taxon>Bacteria</taxon>
        <taxon>Pseudomonadati</taxon>
        <taxon>Pseudomonadota</taxon>
        <taxon>Betaproteobacteria</taxon>
        <taxon>Burkholderiales</taxon>
        <taxon>Comamonadaceae</taxon>
        <taxon>Rhodoferax</taxon>
    </lineage>
</organism>
<accession>A0A1P8K5T3</accession>
<dbReference type="RefSeq" id="WP_029708161.1">
    <property type="nucleotide sequence ID" value="NZ_CP019239.1"/>
</dbReference>
<reference evidence="3 4" key="1">
    <citation type="submission" date="2017-01" db="EMBL/GenBank/DDBJ databases">
        <authorList>
            <person name="Mah S.A."/>
            <person name="Swanson W.J."/>
            <person name="Moy G.W."/>
            <person name="Vacquier V.D."/>
        </authorList>
    </citation>
    <scope>NUCLEOTIDE SEQUENCE [LARGE SCALE GENOMIC DNA]</scope>
    <source>
        <strain evidence="3 4">DSM 22694</strain>
    </source>
</reference>
<evidence type="ECO:0000313" key="4">
    <source>
        <dbReference type="Proteomes" id="UP000186110"/>
    </source>
</evidence>
<feature type="domain" description="REase associating with pPIWI RE" evidence="1">
    <location>
        <begin position="315"/>
        <end position="427"/>
    </location>
</feature>
<dbReference type="KEGG" id="rsb:RS694_01685"/>
<dbReference type="EMBL" id="CP019239">
    <property type="protein sequence ID" value="APW41385.1"/>
    <property type="molecule type" value="Genomic_DNA"/>
</dbReference>
<dbReference type="Proteomes" id="UP000186110">
    <property type="component" value="Chromosome"/>
</dbReference>
<dbReference type="Pfam" id="PF18156">
    <property type="entry name" value="pPIWI_RE_Y"/>
    <property type="match status" value="1"/>
</dbReference>
<keyword evidence="4" id="KW-1185">Reference proteome</keyword>
<dbReference type="AlphaFoldDB" id="A0A1P8K5T3"/>
<evidence type="ECO:0000313" key="3">
    <source>
        <dbReference type="EMBL" id="APW41385.1"/>
    </source>
</evidence>
<evidence type="ECO:0008006" key="5">
    <source>
        <dbReference type="Google" id="ProtNLM"/>
    </source>
</evidence>
<feature type="domain" description="pPIWI-RE three-gene island" evidence="2">
    <location>
        <begin position="79"/>
        <end position="215"/>
    </location>
</feature>
<dbReference type="Pfam" id="PF18154">
    <property type="entry name" value="pPIWI_RE_REase"/>
    <property type="match status" value="1"/>
</dbReference>
<name>A0A1P8K5T3_9BURK</name>
<dbReference type="InterPro" id="IPR041191">
    <property type="entry name" value="pPIWI_RE_Y"/>
</dbReference>
<evidence type="ECO:0000259" key="2">
    <source>
        <dbReference type="Pfam" id="PF18156"/>
    </source>
</evidence>